<dbReference type="PANTHER" id="PTHR30121">
    <property type="entry name" value="UNCHARACTERIZED PROTEIN YJGR-RELATED"/>
    <property type="match status" value="1"/>
</dbReference>
<evidence type="ECO:0000313" key="2">
    <source>
        <dbReference type="Proteomes" id="UP001384579"/>
    </source>
</evidence>
<evidence type="ECO:0008006" key="3">
    <source>
        <dbReference type="Google" id="ProtNLM"/>
    </source>
</evidence>
<sequence>VAPFRFNPFDLPEGINLDSHQGALLDLFSVSMSMWGPLPNVVEQLIQEAYKRKGFTVLGDNSKLTAPRFSDLAALVSEVVPKLGYKKETTDEITAAISVRINKFCRGGLGQMFNTTESLPFDELMQRPMILEMSQITNTDDRAFIMGLILNRCYQYWISRRHEATGELKHLLLVEEAHNLLANVSESGDRQTANPKAKAVKNFANMLAEVRGFGQGIAIAEQNPAGLVPDVMVNTNIKIAHRVVEAKNREALGRSMLLTSQQEKSLASLGTGQMLYYIGGEPEPSITVAPNFKDDPANGFNPRLRDAEIGAVFQQFKAKYSALYAPPAGCPKEEGLAACIELGADLVKILSEQSQYKSIKSNLILQLLAAPFGFPAADVARPIFGKFLVDRGANHLASEQIYGIINSAISFLALEAVQEKGKAHGWL</sequence>
<gene>
    <name evidence="1" type="ORF">WMG39_29495</name>
</gene>
<name>A0ABU8YWW4_9CYAN</name>
<dbReference type="PANTHER" id="PTHR30121:SF11">
    <property type="entry name" value="AAA+ ATPASE DOMAIN-CONTAINING PROTEIN"/>
    <property type="match status" value="1"/>
</dbReference>
<organism evidence="1 2">
    <name type="scientific">Microcoleus anatoxicus PTRS2</name>
    <dbReference type="NCBI Taxonomy" id="2705321"/>
    <lineage>
        <taxon>Bacteria</taxon>
        <taxon>Bacillati</taxon>
        <taxon>Cyanobacteriota</taxon>
        <taxon>Cyanophyceae</taxon>
        <taxon>Oscillatoriophycideae</taxon>
        <taxon>Oscillatoriales</taxon>
        <taxon>Microcoleaceae</taxon>
        <taxon>Microcoleus</taxon>
        <taxon>Microcoleus anatoxicus</taxon>
    </lineage>
</organism>
<feature type="non-terminal residue" evidence="1">
    <location>
        <position position="427"/>
    </location>
</feature>
<dbReference type="RefSeq" id="WP_340542320.1">
    <property type="nucleotide sequence ID" value="NZ_JBBLXS010000849.1"/>
</dbReference>
<dbReference type="Proteomes" id="UP001384579">
    <property type="component" value="Unassembled WGS sequence"/>
</dbReference>
<dbReference type="EMBL" id="JBBLXS010000849">
    <property type="protein sequence ID" value="MEK0188951.1"/>
    <property type="molecule type" value="Genomic_DNA"/>
</dbReference>
<proteinExistence type="predicted"/>
<dbReference type="InterPro" id="IPR051162">
    <property type="entry name" value="T4SS_component"/>
</dbReference>
<dbReference type="InterPro" id="IPR027417">
    <property type="entry name" value="P-loop_NTPase"/>
</dbReference>
<protein>
    <recommendedName>
        <fullName evidence="3">ATP-binding protein</fullName>
    </recommendedName>
</protein>
<reference evidence="1 2" key="1">
    <citation type="journal article" date="2020" name="Harmful Algae">
        <title>Molecular and morphological characterization of a novel dihydroanatoxin-a producing Microcoleus species (cyanobacteria) from the Russian River, California, USA.</title>
        <authorList>
            <person name="Conklin K.Y."/>
            <person name="Stancheva R."/>
            <person name="Otten T.G."/>
            <person name="Fadness R."/>
            <person name="Boyer G.L."/>
            <person name="Read B."/>
            <person name="Zhang X."/>
            <person name="Sheath R.G."/>
        </authorList>
    </citation>
    <scope>NUCLEOTIDE SEQUENCE [LARGE SCALE GENOMIC DNA]</scope>
    <source>
        <strain evidence="1 2">PTRS2</strain>
    </source>
</reference>
<evidence type="ECO:0000313" key="1">
    <source>
        <dbReference type="EMBL" id="MEK0188951.1"/>
    </source>
</evidence>
<comment type="caution">
    <text evidence="1">The sequence shown here is derived from an EMBL/GenBank/DDBJ whole genome shotgun (WGS) entry which is preliminary data.</text>
</comment>
<dbReference type="SUPFAM" id="SSF52540">
    <property type="entry name" value="P-loop containing nucleoside triphosphate hydrolases"/>
    <property type="match status" value="1"/>
</dbReference>
<dbReference type="Gene3D" id="3.40.50.300">
    <property type="entry name" value="P-loop containing nucleotide triphosphate hydrolases"/>
    <property type="match status" value="1"/>
</dbReference>
<accession>A0ABU8YWW4</accession>
<dbReference type="Gene3D" id="1.10.8.730">
    <property type="match status" value="1"/>
</dbReference>
<keyword evidence="2" id="KW-1185">Reference proteome</keyword>
<feature type="non-terminal residue" evidence="1">
    <location>
        <position position="1"/>
    </location>
</feature>